<gene>
    <name evidence="4" type="primary">coxI</name>
</gene>
<dbReference type="SUPFAM" id="SSF56672">
    <property type="entry name" value="DNA/RNA polymerases"/>
    <property type="match status" value="1"/>
</dbReference>
<feature type="region of interest" description="Disordered" evidence="1">
    <location>
        <begin position="106"/>
        <end position="176"/>
    </location>
</feature>
<dbReference type="InterPro" id="IPR024937">
    <property type="entry name" value="Domain_X"/>
</dbReference>
<dbReference type="GO" id="GO:0005739">
    <property type="term" value="C:mitochondrion"/>
    <property type="evidence" value="ECO:0007669"/>
    <property type="project" value="TreeGrafter"/>
</dbReference>
<name>Q35063_MARPA</name>
<dbReference type="Pfam" id="PF01348">
    <property type="entry name" value="Intron_maturas2"/>
    <property type="match status" value="1"/>
</dbReference>
<protein>
    <submittedName>
        <fullName evidence="4">CoxI intron1 ORF</fullName>
    </submittedName>
</protein>
<dbReference type="EMBL" id="M68929">
    <property type="protein sequence ID" value="AAC09455.1"/>
    <property type="molecule type" value="Genomic_DNA"/>
</dbReference>
<proteinExistence type="predicted"/>
<reference evidence="4" key="3">
    <citation type="journal article" date="1992" name="Nucleic Acids Res.">
        <title>Transfer RNA genes in the mitochondrial genome from a liverwort, Marchantia polymorpha: the absence of chloroplast-like tRNAs.</title>
        <authorList>
            <person name="Oda K."/>
            <person name="Yamato K."/>
            <person name="Ohta E."/>
            <person name="Nakamura Y."/>
            <person name="Takemura M."/>
            <person name="Nozato N."/>
            <person name="Akashi K."/>
            <person name="Ohyama K."/>
        </authorList>
    </citation>
    <scope>NUCLEOTIDE SEQUENCE</scope>
    <source>
        <strain evidence="4">A 18</strain>
    </source>
</reference>
<reference evidence="4" key="2">
    <citation type="journal article" date="1992" name="Nucleic Acids Res.">
        <title>Gene clusters for ribosomal proteins in the mitochondrial genome of a liverwort, Marchantia polymorpha.</title>
        <authorList>
            <person name="Takemura M."/>
            <person name="Oda K."/>
            <person name="Yamato K."/>
            <person name="Ohta E."/>
            <person name="Nakamura Y."/>
            <person name="Nozato N."/>
            <person name="Akashi K."/>
            <person name="Ohyama K."/>
        </authorList>
    </citation>
    <scope>NUCLEOTIDE SEQUENCE</scope>
    <source>
        <strain evidence="4">A 18</strain>
    </source>
</reference>
<sequence>MNNFAQRWLFSTNHKCDAMHAIIAGSNRAGTIGAKPHVTQPKVSRRVMSCVGVDGLVSLGKRILTMRPPFLWSVGGFLPTAYECRSHPNILLCGEKGASLRTETKRSYCGDTTSSPDALGKTSHSARFRDDGGEGGAGSRPGMSCKPHANGGRDSDSTENRSGNEPPAVTVHMDGGGWRRKLETLKRNEKSGKFENIYSICTDPNFLIAAYEQIKSHTSNMTPEGGEERENLFLRQVASPLESLDRAWFERTAELLRSEQFRFKLARRIMIPTPNKPREFRPLTIGSDNIVQQAMKIVMEHIYEPKFLDTSHGFRPGRGCHSGLEQICLKWTGASWFLEFDIKRCFNSMDRHKLVFILQKDIEDQRWMDLVHKLFTAGLVGGELGGPDPLQGSVLSPWSSPPWALAPLFCNIYLHDLDQEVAKMANELSRSRKRRVDKRTTAATRTPRTKAFRALTPQAEIMRVRRKAARGLSPTDRKDPNYARAFYVRYAGNFLLGIAGPRELVATVKSRIVQFVNSELHLELTGGSISHISAESVKFLGMEIKVVPSSKLRRRFGKAMEKRRRVRNRIFTLKVQKRKRQDSLVHDALVRALGKLSRKHNSAGLAKLLSPKYPEMAELAKALLREMRADNELVTDIRDSQKNFHLALASRLDFAPDEAREAMENLERKLDKWCDECEVRTLFDKDREKARREHVGRYEALPLQILAPLKEIRKRLKLWGLITENNKPCCVVRLIQLNDEDIVLWFNSVARDLLNYYRCCANFYKVRDYVDYFLRWSLIHTMAGKHKTSATKLIRALSIDMVIKDNEGEKIISFLSSNEIRRMGRMFLRGIPCDSDMRTLDRIYATFRRSRALRCSVKGRFEDKVEMHHVRKRLLDAFGRITVVTKKNKRGYGNGCVQGCHK</sequence>
<dbReference type="CDD" id="cd01651">
    <property type="entry name" value="RT_G2_intron"/>
    <property type="match status" value="1"/>
</dbReference>
<dbReference type="Pfam" id="PF00078">
    <property type="entry name" value="RVT_1"/>
    <property type="match status" value="1"/>
</dbReference>
<dbReference type="PANTHER" id="PTHR33642:SF4">
    <property type="entry name" value="COX1_OXI3 INTRON 1 PROTEIN-RELATED"/>
    <property type="match status" value="1"/>
</dbReference>
<dbReference type="GO" id="GO:0090615">
    <property type="term" value="P:mitochondrial mRNA processing"/>
    <property type="evidence" value="ECO:0007669"/>
    <property type="project" value="TreeGrafter"/>
</dbReference>
<dbReference type="GO" id="GO:0006315">
    <property type="term" value="P:homing of group II introns"/>
    <property type="evidence" value="ECO:0007669"/>
    <property type="project" value="TreeGrafter"/>
</dbReference>
<dbReference type="InterPro" id="IPR043502">
    <property type="entry name" value="DNA/RNA_pol_sf"/>
</dbReference>
<geneLocation type="mitochondrion" evidence="4"/>
<dbReference type="PANTHER" id="PTHR33642">
    <property type="entry name" value="COX1/OXI3 INTRON 1 PROTEIN-RELATED"/>
    <property type="match status" value="1"/>
</dbReference>
<dbReference type="AlphaFoldDB" id="Q35063"/>
<organism evidence="4">
    <name type="scientific">Marchantia paleacea</name>
    <name type="common">Liverwort</name>
    <dbReference type="NCBI Taxonomy" id="56867"/>
    <lineage>
        <taxon>Eukaryota</taxon>
        <taxon>Viridiplantae</taxon>
        <taxon>Streptophyta</taxon>
        <taxon>Embryophyta</taxon>
        <taxon>Marchantiophyta</taxon>
        <taxon>Marchantiopsida</taxon>
        <taxon>Marchantiidae</taxon>
        <taxon>Marchantiales</taxon>
        <taxon>Marchantiaceae</taxon>
        <taxon>Marchantia</taxon>
    </lineage>
</organism>
<feature type="domain" description="Reverse transcriptase" evidence="2">
    <location>
        <begin position="276"/>
        <end position="543"/>
    </location>
</feature>
<feature type="domain" description="Domain X" evidence="3">
    <location>
        <begin position="704"/>
        <end position="798"/>
    </location>
</feature>
<dbReference type="PIR" id="S26002">
    <property type="entry name" value="S26002"/>
</dbReference>
<evidence type="ECO:0000313" key="4">
    <source>
        <dbReference type="EMBL" id="AAC09455.1"/>
    </source>
</evidence>
<evidence type="ECO:0000256" key="1">
    <source>
        <dbReference type="SAM" id="MobiDB-lite"/>
    </source>
</evidence>
<dbReference type="GO" id="GO:0003964">
    <property type="term" value="F:RNA-directed DNA polymerase activity"/>
    <property type="evidence" value="ECO:0007669"/>
    <property type="project" value="TreeGrafter"/>
</dbReference>
<keyword evidence="4" id="KW-0496">Mitochondrion</keyword>
<dbReference type="InterPro" id="IPR000477">
    <property type="entry name" value="RT_dom"/>
</dbReference>
<accession>Q35063</accession>
<evidence type="ECO:0000259" key="3">
    <source>
        <dbReference type="Pfam" id="PF01348"/>
    </source>
</evidence>
<evidence type="ECO:0000259" key="2">
    <source>
        <dbReference type="Pfam" id="PF00078"/>
    </source>
</evidence>
<reference evidence="4" key="1">
    <citation type="journal article" date="1992" name="J. Mol. Biol.">
        <title>Gene organization deduced from the complete sequence of liverwort Marchantia polymorpha mitochondrial DNA. A primitive form of plant mitochondrial genome.</title>
        <authorList>
            <person name="Oda K."/>
            <person name="Yamato K."/>
            <person name="Ohta E."/>
            <person name="Nakamura Y."/>
            <person name="Takemura M."/>
            <person name="Nozato N."/>
            <person name="Akashi K."/>
            <person name="Kanegae T."/>
            <person name="Ogura Y."/>
            <person name="Kohchi T."/>
            <person name="Ohyama K."/>
        </authorList>
    </citation>
    <scope>NUCLEOTIDE SEQUENCE</scope>
    <source>
        <strain evidence="4">A 18</strain>
    </source>
</reference>